<evidence type="ECO:0000256" key="2">
    <source>
        <dbReference type="PROSITE-ProRule" id="PRU00169"/>
    </source>
</evidence>
<sequence>MKAIAILVEDNSTIRQNLIPAIQELAGMDVVATAEDVDEALAALDRFDWDLVVLDLFLRHGSGLDVLAAVPPQPEGRRIFVLTNYATADIRQRCVALGADAVFDKSTELDAFFERCMDISAAGHHAVQAPTGRVAAAHAPHRPPVVLGR</sequence>
<reference evidence="4 5" key="1">
    <citation type="submission" date="2023-08" db="EMBL/GenBank/DDBJ databases">
        <title>Functional and genomic diversity of the sorghum phyllosphere microbiome.</title>
        <authorList>
            <person name="Shade A."/>
        </authorList>
    </citation>
    <scope>NUCLEOTIDE SEQUENCE [LARGE SCALE GENOMIC DNA]</scope>
    <source>
        <strain evidence="4 5">SORGH_AS_0335</strain>
    </source>
</reference>
<evidence type="ECO:0000259" key="3">
    <source>
        <dbReference type="PROSITE" id="PS50110"/>
    </source>
</evidence>
<evidence type="ECO:0000313" key="4">
    <source>
        <dbReference type="EMBL" id="MDR6215593.1"/>
    </source>
</evidence>
<comment type="caution">
    <text evidence="4">The sequence shown here is derived from an EMBL/GenBank/DDBJ whole genome shotgun (WGS) entry which is preliminary data.</text>
</comment>
<dbReference type="PANTHER" id="PTHR44591:SF3">
    <property type="entry name" value="RESPONSE REGULATORY DOMAIN-CONTAINING PROTEIN"/>
    <property type="match status" value="1"/>
</dbReference>
<gene>
    <name evidence="4" type="ORF">QE399_003282</name>
</gene>
<organism evidence="4 5">
    <name type="scientific">Paracidovorax wautersii</name>
    <dbReference type="NCBI Taxonomy" id="1177982"/>
    <lineage>
        <taxon>Bacteria</taxon>
        <taxon>Pseudomonadati</taxon>
        <taxon>Pseudomonadota</taxon>
        <taxon>Betaproteobacteria</taxon>
        <taxon>Burkholderiales</taxon>
        <taxon>Comamonadaceae</taxon>
        <taxon>Paracidovorax</taxon>
    </lineage>
</organism>
<protein>
    <submittedName>
        <fullName evidence="4">DNA-binding NarL/FixJ family response regulator</fullName>
    </submittedName>
</protein>
<keyword evidence="4" id="KW-0238">DNA-binding</keyword>
<name>A0ABU1IGP9_9BURK</name>
<dbReference type="PANTHER" id="PTHR44591">
    <property type="entry name" value="STRESS RESPONSE REGULATOR PROTEIN 1"/>
    <property type="match status" value="1"/>
</dbReference>
<evidence type="ECO:0000313" key="5">
    <source>
        <dbReference type="Proteomes" id="UP001267710"/>
    </source>
</evidence>
<dbReference type="Pfam" id="PF00072">
    <property type="entry name" value="Response_reg"/>
    <property type="match status" value="1"/>
</dbReference>
<dbReference type="InterPro" id="IPR050595">
    <property type="entry name" value="Bact_response_regulator"/>
</dbReference>
<dbReference type="SUPFAM" id="SSF52172">
    <property type="entry name" value="CheY-like"/>
    <property type="match status" value="1"/>
</dbReference>
<keyword evidence="1 2" id="KW-0597">Phosphoprotein</keyword>
<feature type="modified residue" description="4-aspartylphosphate" evidence="2">
    <location>
        <position position="55"/>
    </location>
</feature>
<dbReference type="RefSeq" id="WP_309830354.1">
    <property type="nucleotide sequence ID" value="NZ_JAVIZX010000001.1"/>
</dbReference>
<dbReference type="InterPro" id="IPR001789">
    <property type="entry name" value="Sig_transdc_resp-reg_receiver"/>
</dbReference>
<dbReference type="EMBL" id="JAVIZX010000001">
    <property type="protein sequence ID" value="MDR6215593.1"/>
    <property type="molecule type" value="Genomic_DNA"/>
</dbReference>
<dbReference type="PROSITE" id="PS50110">
    <property type="entry name" value="RESPONSE_REGULATORY"/>
    <property type="match status" value="1"/>
</dbReference>
<keyword evidence="5" id="KW-1185">Reference proteome</keyword>
<dbReference type="SMART" id="SM00448">
    <property type="entry name" value="REC"/>
    <property type="match status" value="1"/>
</dbReference>
<feature type="domain" description="Response regulatory" evidence="3">
    <location>
        <begin position="4"/>
        <end position="120"/>
    </location>
</feature>
<dbReference type="InterPro" id="IPR011006">
    <property type="entry name" value="CheY-like_superfamily"/>
</dbReference>
<dbReference type="Proteomes" id="UP001267710">
    <property type="component" value="Unassembled WGS sequence"/>
</dbReference>
<dbReference type="GO" id="GO:0003677">
    <property type="term" value="F:DNA binding"/>
    <property type="evidence" value="ECO:0007669"/>
    <property type="project" value="UniProtKB-KW"/>
</dbReference>
<proteinExistence type="predicted"/>
<accession>A0ABU1IGP9</accession>
<dbReference type="Gene3D" id="3.40.50.2300">
    <property type="match status" value="1"/>
</dbReference>
<evidence type="ECO:0000256" key="1">
    <source>
        <dbReference type="ARBA" id="ARBA00022553"/>
    </source>
</evidence>